<organism evidence="3 4">
    <name type="scientific">Bacteroides thetaiotaomicron</name>
    <dbReference type="NCBI Taxonomy" id="818"/>
    <lineage>
        <taxon>Bacteria</taxon>
        <taxon>Pseudomonadati</taxon>
        <taxon>Bacteroidota</taxon>
        <taxon>Bacteroidia</taxon>
        <taxon>Bacteroidales</taxon>
        <taxon>Bacteroidaceae</taxon>
        <taxon>Bacteroides</taxon>
    </lineage>
</organism>
<gene>
    <name evidence="3" type="ORF">ERS852557_00603</name>
</gene>
<dbReference type="RefSeq" id="WP_055217052.1">
    <property type="nucleotide sequence ID" value="NZ_CZBI01000001.1"/>
</dbReference>
<keyword evidence="1" id="KW-0175">Coiled coil</keyword>
<dbReference type="EMBL" id="CZBI01000001">
    <property type="protein sequence ID" value="CUP44104.1"/>
    <property type="molecule type" value="Genomic_DNA"/>
</dbReference>
<dbReference type="InterPro" id="IPR013491">
    <property type="entry name" value="Tape_meas_N"/>
</dbReference>
<sequence>MANLHFNATLTNADFLNKVEQIREGISFTILESEQQEKKINSSFDSIIFNAGKVNGILNSFFNEKILGTMFSGADKVMGIDSIKELVSNIVNVRAEFQSMKIVLQSLLGSKENVDILMERIKEYAKTSPFELRDIVSATQVMAGFNVEAEKIPEYLKAIGDIAAGDTQIFNSLVTIFSRVSASGQLMNEDLEQMMNAGFNPLSVMAEKTGQSLLQFEKEMLKGAISADMLRKALIDATSAGNRFSNMFMDVFDTVNEQLVAMQKSLDDLLNNLGVKNKEIMVLENKEITSLVNNYNTAGRVLAGLITTYGAAKIALIAYDYLINKVALSTALLNAGIKTATVEQLKLNLALLKNPWAAAVLVIGALVTTMWELHNSTTEVQKMQEQYYKSKISAIQKEQEHKQAIEDLISKVNDETIATLERQSAIDLLKKAYPGIIERYIDEEGHLVNLIGLRKELNNAEATKKVEKNEIDLESLNEKVKNQEEYVLRMSGSRGAVQEASAVLDELKRQQKEKQHEVNLDILNERLAEGRKMSEEELEISVQRYKAALAQIQEDTIGQFSRDEVISYITSLEDILIAKKNRVKDQSYWEQKKQETQTELNSLSDIDASSKKGTILKTKISDYNKKLSAFSTKNEHTDEFENRMKNLLEQQKRLKELLENQAREQIRSTENLWNNVWQGQIDSMDEGSKKTLAQMEFNHERELQAIDQEKEELLRKKIEQAEAVFNAEQDIIVAGNPNHKRESFDSSSIVLSDTENKQFDEKYKTKLKQQSNERQSYYASEKQAMNEYLKEYGTYMEKRDAIIALDDEKKKGKNEWEQKSIDEETKKSLSELDIKAAESSSGFGQLFSDVKERTVKDMRTIVDKAKEALDFIKNGNWDAAEGAKFGISQESFDALKSSSPEIEKIEKSIEDLNKQADSSDTSLNKMSIGFEHLFEANNDPEKLKTALSEIGDSLNAAMQSTKFFSDALSSLGDAFGNDTLSGVAEGMNVAMDAAGAAMSGAQAGAMFGPWGAAAGAAIGLVSSLGSSLAKLHDAKNEKNIQRIQEQIEVLEKSYENLGDSLDKAFSTDASELIEQQNTLLEQQKILIRNQIAEEKDKKKTDWGRIDEWEQQIEDIDKVIAGNKEKAIDVIFGEDLKAAIDDFAQAYADAWSTGDDKAKSSKDLVKNMIKQMITEAIKAASSEPMEKLRAKLAGFFSDKMISDWERQQIEKDAQAIMDDLDRQFGWADEYMKGDEKESSSQESTKGGFTAMSQETGDELNGRFTALQISNEEIKNSMFFILGNLSSLCTNTSTGNILLTEMRNLAVMSNGHLEDIAKYTKVLLGFGEKLDNIAYNTKSLTTK</sequence>
<accession>A0A174N5S5</accession>
<proteinExistence type="predicted"/>
<evidence type="ECO:0000313" key="3">
    <source>
        <dbReference type="EMBL" id="CUP44104.1"/>
    </source>
</evidence>
<reference evidence="3 4" key="1">
    <citation type="submission" date="2015-09" db="EMBL/GenBank/DDBJ databases">
        <authorList>
            <consortium name="Pathogen Informatics"/>
        </authorList>
    </citation>
    <scope>NUCLEOTIDE SEQUENCE [LARGE SCALE GENOMIC DNA]</scope>
    <source>
        <strain evidence="3 4">2789STDY5834945</strain>
    </source>
</reference>
<feature type="coiled-coil region" evidence="1">
    <location>
        <begin position="450"/>
        <end position="555"/>
    </location>
</feature>
<feature type="coiled-coil region" evidence="1">
    <location>
        <begin position="252"/>
        <end position="286"/>
    </location>
</feature>
<feature type="coiled-coil region" evidence="1">
    <location>
        <begin position="692"/>
        <end position="723"/>
    </location>
</feature>
<feature type="coiled-coil region" evidence="1">
    <location>
        <begin position="1033"/>
        <end position="1060"/>
    </location>
</feature>
<protein>
    <submittedName>
        <fullName evidence="3">ATPase involved in DNA repair</fullName>
    </submittedName>
</protein>
<dbReference type="Proteomes" id="UP000095541">
    <property type="component" value="Unassembled WGS sequence"/>
</dbReference>
<evidence type="ECO:0000313" key="4">
    <source>
        <dbReference type="Proteomes" id="UP000095541"/>
    </source>
</evidence>
<feature type="domain" description="Tape measure protein N-terminal" evidence="2">
    <location>
        <begin position="89"/>
        <end position="273"/>
    </location>
</feature>
<evidence type="ECO:0000256" key="1">
    <source>
        <dbReference type="SAM" id="Coils"/>
    </source>
</evidence>
<feature type="coiled-coil region" evidence="1">
    <location>
        <begin position="637"/>
        <end position="668"/>
    </location>
</feature>
<evidence type="ECO:0000259" key="2">
    <source>
        <dbReference type="Pfam" id="PF20155"/>
    </source>
</evidence>
<dbReference type="Pfam" id="PF20155">
    <property type="entry name" value="TMP_3"/>
    <property type="match status" value="1"/>
</dbReference>
<name>A0A174N5S5_BACT4</name>